<dbReference type="CDD" id="cd17999">
    <property type="entry name" value="DEXHc_Mot1"/>
    <property type="match status" value="1"/>
</dbReference>
<accession>A0A6F9D8K2</accession>
<feature type="domain" description="Helicase C-terminal" evidence="11">
    <location>
        <begin position="1576"/>
        <end position="1747"/>
    </location>
</feature>
<dbReference type="PROSITE" id="PS51194">
    <property type="entry name" value="HELICASE_CTER"/>
    <property type="match status" value="1"/>
</dbReference>
<dbReference type="Pfam" id="PF23227">
    <property type="entry name" value="HEAT_MROH2B_C"/>
    <property type="match status" value="1"/>
</dbReference>
<evidence type="ECO:0000259" key="10">
    <source>
        <dbReference type="PROSITE" id="PS51192"/>
    </source>
</evidence>
<dbReference type="InterPro" id="IPR011989">
    <property type="entry name" value="ARM-like"/>
</dbReference>
<feature type="domain" description="Helicase ATP-binding" evidence="10">
    <location>
        <begin position="1242"/>
        <end position="1412"/>
    </location>
</feature>
<keyword evidence="7" id="KW-0238">DNA-binding</keyword>
<dbReference type="EMBL" id="LR783403">
    <property type="protein sequence ID" value="CAB3226362.1"/>
    <property type="molecule type" value="mRNA"/>
</dbReference>
<name>A0A6F9D8K2_9ASCI</name>
<dbReference type="GO" id="GO:0005634">
    <property type="term" value="C:nucleus"/>
    <property type="evidence" value="ECO:0007669"/>
    <property type="project" value="UniProtKB-SubCell"/>
</dbReference>
<dbReference type="Pfam" id="PF00271">
    <property type="entry name" value="Helicase_C"/>
    <property type="match status" value="1"/>
</dbReference>
<evidence type="ECO:0000256" key="7">
    <source>
        <dbReference type="ARBA" id="ARBA00023125"/>
    </source>
</evidence>
<dbReference type="PANTHER" id="PTHR36498:SF1">
    <property type="entry name" value="TATA-BINDING PROTEIN-ASSOCIATED FACTOR 172"/>
    <property type="match status" value="1"/>
</dbReference>
<dbReference type="Gene3D" id="3.40.50.10810">
    <property type="entry name" value="Tandem AAA-ATPase domain"/>
    <property type="match status" value="1"/>
</dbReference>
<evidence type="ECO:0000313" key="12">
    <source>
        <dbReference type="EMBL" id="CAB3226362.1"/>
    </source>
</evidence>
<dbReference type="Gene3D" id="3.40.50.300">
    <property type="entry name" value="P-loop containing nucleotide triphosphate hydrolases"/>
    <property type="match status" value="1"/>
</dbReference>
<evidence type="ECO:0000256" key="1">
    <source>
        <dbReference type="ARBA" id="ARBA00004123"/>
    </source>
</evidence>
<evidence type="ECO:0000256" key="3">
    <source>
        <dbReference type="ARBA" id="ARBA00022741"/>
    </source>
</evidence>
<dbReference type="Pfam" id="PF00176">
    <property type="entry name" value="SNF2-rel_dom"/>
    <property type="match status" value="1"/>
</dbReference>
<dbReference type="InterPro" id="IPR027417">
    <property type="entry name" value="P-loop_NTPase"/>
</dbReference>
<reference evidence="12" key="1">
    <citation type="submission" date="2020-04" db="EMBL/GenBank/DDBJ databases">
        <authorList>
            <person name="Neveu A P."/>
        </authorList>
    </citation>
    <scope>NUCLEOTIDE SEQUENCE</scope>
    <source>
        <tissue evidence="12">Whole embryo</tissue>
    </source>
</reference>
<dbReference type="FunFam" id="3.40.50.10810:FF:000009">
    <property type="entry name" value="B-TFIID TATA-box-binding protein-associated factor 1"/>
    <property type="match status" value="1"/>
</dbReference>
<evidence type="ECO:0000256" key="6">
    <source>
        <dbReference type="ARBA" id="ARBA00022840"/>
    </source>
</evidence>
<protein>
    <submittedName>
        <fullName evidence="12">TATA-binding protein-associated factor 172</fullName>
    </submittedName>
</protein>
<dbReference type="InterPro" id="IPR016024">
    <property type="entry name" value="ARM-type_fold"/>
</dbReference>
<dbReference type="GO" id="GO:0003677">
    <property type="term" value="F:DNA binding"/>
    <property type="evidence" value="ECO:0007669"/>
    <property type="project" value="UniProtKB-KW"/>
</dbReference>
<dbReference type="InterPro" id="IPR044972">
    <property type="entry name" value="Mot1"/>
</dbReference>
<keyword evidence="6" id="KW-0067">ATP-binding</keyword>
<dbReference type="SMART" id="SM00490">
    <property type="entry name" value="HELICc"/>
    <property type="match status" value="1"/>
</dbReference>
<evidence type="ECO:0000256" key="4">
    <source>
        <dbReference type="ARBA" id="ARBA00022801"/>
    </source>
</evidence>
<evidence type="ECO:0000256" key="8">
    <source>
        <dbReference type="ARBA" id="ARBA00023242"/>
    </source>
</evidence>
<dbReference type="SUPFAM" id="SSF48371">
    <property type="entry name" value="ARM repeat"/>
    <property type="match status" value="1"/>
</dbReference>
<dbReference type="FunFam" id="3.40.50.300:FF:000428">
    <property type="entry name" value="TATA-binding protein-associated factor 172"/>
    <property type="match status" value="1"/>
</dbReference>
<dbReference type="GO" id="GO:0004386">
    <property type="term" value="F:helicase activity"/>
    <property type="evidence" value="ECO:0007669"/>
    <property type="project" value="UniProtKB-KW"/>
</dbReference>
<dbReference type="GO" id="GO:0017025">
    <property type="term" value="F:TBP-class protein binding"/>
    <property type="evidence" value="ECO:0007669"/>
    <property type="project" value="InterPro"/>
</dbReference>
<dbReference type="InterPro" id="IPR022707">
    <property type="entry name" value="Mot1_central_dom"/>
</dbReference>
<dbReference type="InterPro" id="IPR044078">
    <property type="entry name" value="Mot1_ATP-bd"/>
</dbReference>
<dbReference type="InterPro" id="IPR055406">
    <property type="entry name" value="HEAT_Maestro"/>
</dbReference>
<dbReference type="GO" id="GO:0005524">
    <property type="term" value="F:ATP binding"/>
    <property type="evidence" value="ECO:0007669"/>
    <property type="project" value="UniProtKB-KW"/>
</dbReference>
<keyword evidence="3" id="KW-0547">Nucleotide-binding</keyword>
<evidence type="ECO:0000259" key="11">
    <source>
        <dbReference type="PROSITE" id="PS51194"/>
    </source>
</evidence>
<dbReference type="InterPro" id="IPR000330">
    <property type="entry name" value="SNF2_N"/>
</dbReference>
<keyword evidence="2" id="KW-0677">Repeat</keyword>
<dbReference type="CDD" id="cd18793">
    <property type="entry name" value="SF2_C_SNF"/>
    <property type="match status" value="1"/>
</dbReference>
<dbReference type="InterPro" id="IPR014001">
    <property type="entry name" value="Helicase_ATP-bd"/>
</dbReference>
<keyword evidence="8" id="KW-0539">Nucleus</keyword>
<dbReference type="SMART" id="SM00487">
    <property type="entry name" value="DEXDc"/>
    <property type="match status" value="1"/>
</dbReference>
<dbReference type="InterPro" id="IPR001650">
    <property type="entry name" value="Helicase_C-like"/>
</dbReference>
<organism evidence="12">
    <name type="scientific">Phallusia mammillata</name>
    <dbReference type="NCBI Taxonomy" id="59560"/>
    <lineage>
        <taxon>Eukaryota</taxon>
        <taxon>Metazoa</taxon>
        <taxon>Chordata</taxon>
        <taxon>Tunicata</taxon>
        <taxon>Ascidiacea</taxon>
        <taxon>Phlebobranchia</taxon>
        <taxon>Ascidiidae</taxon>
        <taxon>Phallusia</taxon>
    </lineage>
</organism>
<dbReference type="InterPro" id="IPR038718">
    <property type="entry name" value="SNF2-like_sf"/>
</dbReference>
<feature type="region of interest" description="Disordered" evidence="9">
    <location>
        <begin position="217"/>
        <end position="250"/>
    </location>
</feature>
<dbReference type="InterPro" id="IPR049730">
    <property type="entry name" value="SNF2/RAD54-like_C"/>
</dbReference>
<evidence type="ECO:0000256" key="2">
    <source>
        <dbReference type="ARBA" id="ARBA00022737"/>
    </source>
</evidence>
<sequence length="1811" mass="203213">MTSTSKTASGSRLERVFTLLENGASPITRKAAAKQLGDVQKKYPHELNNLLAKLLVYLGNNEWTTRIAAAEAIKAVIDEVPEWDPKPDVKKEDAQPLSCDDKLQLSQFDVDRVLSGSQLLLGSSGDEYKPVQDNADLKDHVKKQRRMLEKRLGLTLANDTSLGVSSDDLFKDEDLEMHKQEETKDEIKEPCTSVMSQITAGMSNREKNLAKRKARLLMKQQKRKQDAESGDSRSTKKCKSGKNDSSVDLSELSLENIPKHSADPNELTSWPFEWICDELTNMLFSHTWEMRHGACLALRKIIKKHGIGCGKRQDMTSSELQICHQSWLSDLAVRLLCVITLDRFADYISDQVTAPVRESCAQTLSIVASLHEEKHVFDTVKILLSLFQQKEWEVRQSSMLSLQYIVAVRQDLQRKLLSVCFETILRGLQDSDEDVRSVSAKALLPTTKILVQEENETNLQTLLVILWDSLKSYDELTASAQSVMLLLSQIITTLPPNKICATDHPGNLARRLSPFFHHTSADVRKASLNTLQAMVKSNSSQESILWLTPICVEVLSNLFQSCLLEAKAAIRQLAKEVFLLVLRKCEFAARLNLFQIFPLWSVLSCQPMGVPFESLMLTQNEAPSGQPTETSANDQQKFIGGLPSAMVPSSGGMTYAEHVMETRETVTRMTGALCCHGVADKPPGVTAEQISTLVKHQLGNFMTSQSALQRIIAAMTITGWWEETVVENKNFPVSLSADLHQMLTTAHVENLYFSEITVKFIQVQTDMKALLCALSQRGIQNIENFPQKSSYSFEEVYHFCSTLFPSLITNAEQELSNQRNLLCKLAEDSMKTQAMLDCRVKCYVSQAIVFAATSASCDIWKLPEKLNPVIRPLMESVKTEENRTTRLSVSSSLAQLLGLCASRQPCPNTKLVRNLCVSLTSSTTRCPTLESIKSEFSYEILKSCDLSCDHLACNAIITLLRQQESSSAEINSKKRKRVAMETVDKESQNKIDNTIASNGAECCLQTICKLHKSKLFHVVPYLWTKISSLQVSESNGPSTDDVTGIPQTLVTLKVIVSVVESDEVKNQILSLLPYVFSHVWNPLSHIRYVASRCLAELAKCFPDKVMPQFVDQITPQLDNSGPTVKRRGALEAVASLIESMGIGVVPYAVLLIVPLLGRMSDHDKQIRLLSTHCFAQLIQFMPVETSIPDPPNMPSSLLERKATERRFLEQLFDNRALDSYQIPITINAKLRTYQEDGVKWLAFLNRYKLHGILCDDMGLGKTLQTICIVASDHFYKMQKLKQSSCRHLVSLVVCPPTLTGHWVEEVSKFCDHLVPLHYAGNPQERARLQDKVKSHNLVIASYEVVRNDVTFFSKLEWNYCVLDEGHAIRNGKSKISQCVKTLVSNHRLILTGTPIQNSVLELWSLFDFLVPGFLGSEQEFNARFTKPILASRDAKNSSKEQEEGVIAMEALHRQVLPFMLRRMKEDVLKDLPPKIIQDYYCDLSPLQLQLYEDFAKSQARKDAETSISKVDDEIDQRSVTKDASHVFQALQYLQKVCNHPCFVLSPSHPHYKRFMTQLKSSGSSLHDIKHATKLPSLKQLLLDCGIGVPPSNDGEVSVVGQHRALIFCQHRNMLDIIQNDLFKTLMPTVTFMRLDGGIPANQRFSIVSKFNNDPSIDVLLLTTKVGGLGLNLTGADTVVFVEHDWNPMVDLQAMDRAHRIGQKKVVNVYRLITRGTMEEKILGLQKFKLNIANTVVSEDNRGLQSMGTGQVLDLFNVDKDSKIKPKAVSDGGKSSSKGLRAMIDSLGDLWDQNQYDEEYNLDNFIQSLNDK</sequence>
<keyword evidence="4" id="KW-0378">Hydrolase</keyword>
<comment type="subcellular location">
    <subcellularLocation>
        <location evidence="1">Nucleus</location>
    </subcellularLocation>
</comment>
<dbReference type="PANTHER" id="PTHR36498">
    <property type="entry name" value="TATA-BINDING PROTEIN-ASSOCIATED FACTOR 172"/>
    <property type="match status" value="1"/>
</dbReference>
<gene>
    <name evidence="12" type="primary">Btaf1</name>
</gene>
<dbReference type="SUPFAM" id="SSF52540">
    <property type="entry name" value="P-loop containing nucleoside triphosphate hydrolases"/>
    <property type="match status" value="2"/>
</dbReference>
<keyword evidence="5" id="KW-0347">Helicase</keyword>
<dbReference type="GO" id="GO:0016887">
    <property type="term" value="F:ATP hydrolysis activity"/>
    <property type="evidence" value="ECO:0007669"/>
    <property type="project" value="InterPro"/>
</dbReference>
<feature type="compositionally biased region" description="Basic and acidic residues" evidence="9">
    <location>
        <begin position="223"/>
        <end position="234"/>
    </location>
</feature>
<dbReference type="PROSITE" id="PS51192">
    <property type="entry name" value="HELICASE_ATP_BIND_1"/>
    <property type="match status" value="1"/>
</dbReference>
<evidence type="ECO:0000256" key="9">
    <source>
        <dbReference type="SAM" id="MobiDB-lite"/>
    </source>
</evidence>
<dbReference type="Pfam" id="PF12054">
    <property type="entry name" value="DUF3535"/>
    <property type="match status" value="1"/>
</dbReference>
<evidence type="ECO:0000256" key="5">
    <source>
        <dbReference type="ARBA" id="ARBA00022806"/>
    </source>
</evidence>
<dbReference type="Gene3D" id="1.25.10.10">
    <property type="entry name" value="Leucine-rich Repeat Variant"/>
    <property type="match status" value="2"/>
</dbReference>
<proteinExistence type="evidence at transcript level"/>